<feature type="domain" description="ACT" evidence="1">
    <location>
        <begin position="100"/>
        <end position="177"/>
    </location>
</feature>
<accession>A0A501PQJ3</accession>
<evidence type="ECO:0000313" key="3">
    <source>
        <dbReference type="Proteomes" id="UP000319148"/>
    </source>
</evidence>
<dbReference type="CDD" id="cd02116">
    <property type="entry name" value="ACT"/>
    <property type="match status" value="1"/>
</dbReference>
<gene>
    <name evidence="2" type="ORF">FIV46_01595</name>
</gene>
<dbReference type="InterPro" id="IPR050990">
    <property type="entry name" value="UPF0237/GcvR_regulator"/>
</dbReference>
<evidence type="ECO:0000259" key="1">
    <source>
        <dbReference type="PROSITE" id="PS51671"/>
    </source>
</evidence>
<dbReference type="OrthoDB" id="8017168at2"/>
<dbReference type="RefSeq" id="WP_139938049.1">
    <property type="nucleotide sequence ID" value="NZ_VFIY01000004.1"/>
</dbReference>
<dbReference type="InterPro" id="IPR045865">
    <property type="entry name" value="ACT-like_dom_sf"/>
</dbReference>
<dbReference type="PROSITE" id="PS51671">
    <property type="entry name" value="ACT"/>
    <property type="match status" value="1"/>
</dbReference>
<keyword evidence="3" id="KW-1185">Reference proteome</keyword>
<dbReference type="PANTHER" id="PTHR34875">
    <property type="entry name" value="UPF0237 PROTEIN MJ1558"/>
    <property type="match status" value="1"/>
</dbReference>
<dbReference type="Proteomes" id="UP000319148">
    <property type="component" value="Unassembled WGS sequence"/>
</dbReference>
<reference evidence="3" key="1">
    <citation type="submission" date="2019-06" db="EMBL/GenBank/DDBJ databases">
        <title>The complete genome of Emcibacter congregatus ZYLT.</title>
        <authorList>
            <person name="Zhao Z."/>
        </authorList>
    </citation>
    <scope>NUCLEOTIDE SEQUENCE [LARGE SCALE GENOMIC DNA]</scope>
    <source>
        <strain evidence="3">MCCC 1A06723</strain>
    </source>
</reference>
<evidence type="ECO:0000313" key="2">
    <source>
        <dbReference type="EMBL" id="TPD62799.1"/>
    </source>
</evidence>
<dbReference type="AlphaFoldDB" id="A0A501PQJ3"/>
<proteinExistence type="predicted"/>
<dbReference type="Gene3D" id="3.30.70.260">
    <property type="match status" value="2"/>
</dbReference>
<dbReference type="SUPFAM" id="SSF55021">
    <property type="entry name" value="ACT-like"/>
    <property type="match status" value="2"/>
</dbReference>
<protein>
    <submittedName>
        <fullName evidence="2">Amino acid-binding protein</fullName>
    </submittedName>
</protein>
<name>A0A501PQJ3_9PROT</name>
<dbReference type="InterPro" id="IPR002912">
    <property type="entry name" value="ACT_dom"/>
</dbReference>
<dbReference type="PANTHER" id="PTHR34875:SF5">
    <property type="entry name" value="GLYCINE CLEAVAGE SYSTEM TRANSCRIPTIONAL REPRESSOR"/>
    <property type="match status" value="1"/>
</dbReference>
<dbReference type="Pfam" id="PF13740">
    <property type="entry name" value="ACT_6"/>
    <property type="match status" value="1"/>
</dbReference>
<sequence>MSHTRNHTVLISIVSPDQVGLVAAVTGRLFDLGVNLADTSFAVLGKGCEFSCVAELPADISSRFLQSELQSLECLAHADCLVTDFRFPVDQDSSSDVTHIIEVGGGDQPGLIARLAEAFIDYDANVVRMHSTRRLGEDGKMTYHTTFAISVAPERAEACIAAINNTAGQLQLTCRDQKV</sequence>
<dbReference type="EMBL" id="VFIY01000004">
    <property type="protein sequence ID" value="TPD62799.1"/>
    <property type="molecule type" value="Genomic_DNA"/>
</dbReference>
<comment type="caution">
    <text evidence="2">The sequence shown here is derived from an EMBL/GenBank/DDBJ whole genome shotgun (WGS) entry which is preliminary data.</text>
</comment>
<organism evidence="2 3">
    <name type="scientific">Emcibacter nanhaiensis</name>
    <dbReference type="NCBI Taxonomy" id="1505037"/>
    <lineage>
        <taxon>Bacteria</taxon>
        <taxon>Pseudomonadati</taxon>
        <taxon>Pseudomonadota</taxon>
        <taxon>Alphaproteobacteria</taxon>
        <taxon>Emcibacterales</taxon>
        <taxon>Emcibacteraceae</taxon>
        <taxon>Emcibacter</taxon>
    </lineage>
</organism>